<dbReference type="OrthoDB" id="6817932at2759"/>
<protein>
    <submittedName>
        <fullName evidence="2">Uncharacterized protein</fullName>
    </submittedName>
</protein>
<evidence type="ECO:0000256" key="1">
    <source>
        <dbReference type="SAM" id="MobiDB-lite"/>
    </source>
</evidence>
<dbReference type="Proteomes" id="UP000887013">
    <property type="component" value="Unassembled WGS sequence"/>
</dbReference>
<name>A0A8X6Q519_NEPPI</name>
<reference evidence="2" key="1">
    <citation type="submission" date="2020-08" db="EMBL/GenBank/DDBJ databases">
        <title>Multicomponent nature underlies the extraordinary mechanical properties of spider dragline silk.</title>
        <authorList>
            <person name="Kono N."/>
            <person name="Nakamura H."/>
            <person name="Mori M."/>
            <person name="Yoshida Y."/>
            <person name="Ohtoshi R."/>
            <person name="Malay A.D."/>
            <person name="Moran D.A.P."/>
            <person name="Tomita M."/>
            <person name="Numata K."/>
            <person name="Arakawa K."/>
        </authorList>
    </citation>
    <scope>NUCLEOTIDE SEQUENCE</scope>
</reference>
<organism evidence="2 3">
    <name type="scientific">Nephila pilipes</name>
    <name type="common">Giant wood spider</name>
    <name type="synonym">Nephila maculata</name>
    <dbReference type="NCBI Taxonomy" id="299642"/>
    <lineage>
        <taxon>Eukaryota</taxon>
        <taxon>Metazoa</taxon>
        <taxon>Ecdysozoa</taxon>
        <taxon>Arthropoda</taxon>
        <taxon>Chelicerata</taxon>
        <taxon>Arachnida</taxon>
        <taxon>Araneae</taxon>
        <taxon>Araneomorphae</taxon>
        <taxon>Entelegynae</taxon>
        <taxon>Araneoidea</taxon>
        <taxon>Nephilidae</taxon>
        <taxon>Nephila</taxon>
    </lineage>
</organism>
<accession>A0A8X6Q519</accession>
<dbReference type="AlphaFoldDB" id="A0A8X6Q519"/>
<evidence type="ECO:0000313" key="3">
    <source>
        <dbReference type="Proteomes" id="UP000887013"/>
    </source>
</evidence>
<keyword evidence="3" id="KW-1185">Reference proteome</keyword>
<proteinExistence type="predicted"/>
<feature type="region of interest" description="Disordered" evidence="1">
    <location>
        <begin position="95"/>
        <end position="116"/>
    </location>
</feature>
<dbReference type="EMBL" id="BMAW01077541">
    <property type="protein sequence ID" value="GFU06891.1"/>
    <property type="molecule type" value="Genomic_DNA"/>
</dbReference>
<evidence type="ECO:0000313" key="2">
    <source>
        <dbReference type="EMBL" id="GFU06891.1"/>
    </source>
</evidence>
<gene>
    <name evidence="2" type="ORF">NPIL_304231</name>
</gene>
<comment type="caution">
    <text evidence="2">The sequence shown here is derived from an EMBL/GenBank/DDBJ whole genome shotgun (WGS) entry which is preliminary data.</text>
</comment>
<sequence length="116" mass="12581">MLVGTSGTTLPTNIHLIPKKMSSNTCQLNEGEGESLTSVQEKLNLYENIFKPGGEAASVLEQQETRMFCADKKKKAAPKYQPGEHVFVASHPLINASQGGSSKVMPRKDGPYMSLT</sequence>